<dbReference type="SUPFAM" id="SSF46626">
    <property type="entry name" value="Cytochrome c"/>
    <property type="match status" value="1"/>
</dbReference>
<dbReference type="GO" id="GO:0016020">
    <property type="term" value="C:membrane"/>
    <property type="evidence" value="ECO:0007669"/>
    <property type="project" value="InterPro"/>
</dbReference>
<evidence type="ECO:0000256" key="6">
    <source>
        <dbReference type="PIRSR" id="PIRSR000025-1"/>
    </source>
</evidence>
<dbReference type="OrthoDB" id="7933886at2"/>
<evidence type="ECO:0000256" key="3">
    <source>
        <dbReference type="ARBA" id="ARBA00022723"/>
    </source>
</evidence>
<evidence type="ECO:0000259" key="10">
    <source>
        <dbReference type="PROSITE" id="PS51007"/>
    </source>
</evidence>
<sequence>MKKRWLAVFMLGSALMLGACGGNDSDNAKDNGNTNEESGASVDPSEKVAQQRCTTCHGGNLQGMGNTPALNNVGSRYSEEEILDIIENGKGNMPPGLVQGEEAKALAAWLAEKK</sequence>
<dbReference type="PIRSF" id="PIRSF000025">
    <property type="entry name" value="Cytc_Bsub_c550"/>
    <property type="match status" value="1"/>
</dbReference>
<feature type="region of interest" description="Disordered" evidence="8">
    <location>
        <begin position="22"/>
        <end position="48"/>
    </location>
</feature>
<dbReference type="EMBL" id="JPVP01000059">
    <property type="protein sequence ID" value="KGR82836.1"/>
    <property type="molecule type" value="Genomic_DNA"/>
</dbReference>
<feature type="chain" id="PRO_5038574745" description="Cytochrome c domain-containing protein" evidence="9">
    <location>
        <begin position="22"/>
        <end position="114"/>
    </location>
</feature>
<protein>
    <recommendedName>
        <fullName evidence="10">Cytochrome c domain-containing protein</fullName>
    </recommendedName>
</protein>
<organism evidence="11 12">
    <name type="scientific">Lysinibacillus odysseyi 34hs-1 = NBRC 100172</name>
    <dbReference type="NCBI Taxonomy" id="1220589"/>
    <lineage>
        <taxon>Bacteria</taxon>
        <taxon>Bacillati</taxon>
        <taxon>Bacillota</taxon>
        <taxon>Bacilli</taxon>
        <taxon>Bacillales</taxon>
        <taxon>Bacillaceae</taxon>
        <taxon>Lysinibacillus</taxon>
    </lineage>
</organism>
<keyword evidence="12" id="KW-1185">Reference proteome</keyword>
<comment type="PTM">
    <text evidence="6">Binds 1 heme c group covalently per subunit.</text>
</comment>
<dbReference type="AlphaFoldDB" id="A0A0A3IDK5"/>
<feature type="binding site" description="axial binding residue" evidence="7">
    <location>
        <position position="93"/>
    </location>
    <ligand>
        <name>heme c</name>
        <dbReference type="ChEBI" id="CHEBI:61717"/>
    </ligand>
    <ligandPart>
        <name>Fe</name>
        <dbReference type="ChEBI" id="CHEBI:18248"/>
    </ligandPart>
</feature>
<dbReference type="NCBIfam" id="NF045774">
    <property type="entry name" value="cytochro_C551"/>
    <property type="match status" value="1"/>
</dbReference>
<evidence type="ECO:0000256" key="2">
    <source>
        <dbReference type="ARBA" id="ARBA00022617"/>
    </source>
</evidence>
<evidence type="ECO:0000256" key="8">
    <source>
        <dbReference type="SAM" id="MobiDB-lite"/>
    </source>
</evidence>
<keyword evidence="2 6" id="KW-0349">Heme</keyword>
<keyword evidence="3 7" id="KW-0479">Metal-binding</keyword>
<evidence type="ECO:0000256" key="7">
    <source>
        <dbReference type="PIRSR" id="PIRSR000025-2"/>
    </source>
</evidence>
<dbReference type="Gene3D" id="1.10.760.10">
    <property type="entry name" value="Cytochrome c-like domain"/>
    <property type="match status" value="1"/>
</dbReference>
<dbReference type="InterPro" id="IPR009056">
    <property type="entry name" value="Cyt_c-like_dom"/>
</dbReference>
<accession>A0A0A3IDK5</accession>
<feature type="binding site" description="axial binding residue" evidence="7">
    <location>
        <position position="57"/>
    </location>
    <ligand>
        <name>heme c</name>
        <dbReference type="ChEBI" id="CHEBI:61717"/>
    </ligand>
    <ligandPart>
        <name>Fe</name>
        <dbReference type="ChEBI" id="CHEBI:18248"/>
    </ligandPart>
</feature>
<evidence type="ECO:0000256" key="1">
    <source>
        <dbReference type="ARBA" id="ARBA00022448"/>
    </source>
</evidence>
<dbReference type="PANTHER" id="PTHR37823:SF3">
    <property type="entry name" value="CYTOCHROME C-551"/>
    <property type="match status" value="1"/>
</dbReference>
<reference evidence="11 12" key="1">
    <citation type="submission" date="2014-02" db="EMBL/GenBank/DDBJ databases">
        <title>Draft genome sequence of Lysinibacillus odysseyi NBRC 100172.</title>
        <authorList>
            <person name="Zhang F."/>
            <person name="Wang G."/>
            <person name="Zhang L."/>
        </authorList>
    </citation>
    <scope>NUCLEOTIDE SEQUENCE [LARGE SCALE GENOMIC DNA]</scope>
    <source>
        <strain evidence="11 12">NBRC 100172</strain>
    </source>
</reference>
<feature type="domain" description="Cytochrome c" evidence="10">
    <location>
        <begin position="40"/>
        <end position="114"/>
    </location>
</feature>
<evidence type="ECO:0000313" key="12">
    <source>
        <dbReference type="Proteomes" id="UP000030437"/>
    </source>
</evidence>
<feature type="signal peptide" evidence="9">
    <location>
        <begin position="1"/>
        <end position="21"/>
    </location>
</feature>
<evidence type="ECO:0000313" key="11">
    <source>
        <dbReference type="EMBL" id="KGR82836.1"/>
    </source>
</evidence>
<name>A0A0A3IDK5_9BACI</name>
<feature type="binding site" description="covalent" evidence="6">
    <location>
        <position position="53"/>
    </location>
    <ligand>
        <name>heme c</name>
        <dbReference type="ChEBI" id="CHEBI:61717"/>
    </ligand>
</feature>
<gene>
    <name evidence="11" type="ORF">CD32_18540</name>
</gene>
<dbReference type="eggNOG" id="COG2010">
    <property type="taxonomic scope" value="Bacteria"/>
</dbReference>
<dbReference type="PANTHER" id="PTHR37823">
    <property type="entry name" value="CYTOCHROME C-553-LIKE"/>
    <property type="match status" value="1"/>
</dbReference>
<dbReference type="InterPro" id="IPR054782">
    <property type="entry name" value="Cytochro_C551"/>
</dbReference>
<dbReference type="PROSITE" id="PS51007">
    <property type="entry name" value="CYTC"/>
    <property type="match status" value="1"/>
</dbReference>
<dbReference type="GO" id="GO:0005506">
    <property type="term" value="F:iron ion binding"/>
    <property type="evidence" value="ECO:0007669"/>
    <property type="project" value="InterPro"/>
</dbReference>
<keyword evidence="9" id="KW-0732">Signal</keyword>
<evidence type="ECO:0000256" key="5">
    <source>
        <dbReference type="ARBA" id="ARBA00023004"/>
    </source>
</evidence>
<comment type="caution">
    <text evidence="11">The sequence shown here is derived from an EMBL/GenBank/DDBJ whole genome shotgun (WGS) entry which is preliminary data.</text>
</comment>
<keyword evidence="4" id="KW-0249">Electron transport</keyword>
<dbReference type="Pfam" id="PF13442">
    <property type="entry name" value="Cytochrome_CBB3"/>
    <property type="match status" value="1"/>
</dbReference>
<evidence type="ECO:0000256" key="9">
    <source>
        <dbReference type="SAM" id="SignalP"/>
    </source>
</evidence>
<keyword evidence="1" id="KW-0813">Transport</keyword>
<dbReference type="GO" id="GO:0009055">
    <property type="term" value="F:electron transfer activity"/>
    <property type="evidence" value="ECO:0007669"/>
    <property type="project" value="InterPro"/>
</dbReference>
<dbReference type="InterPro" id="IPR051811">
    <property type="entry name" value="Cytochrome_c550/c551-like"/>
</dbReference>
<dbReference type="GO" id="GO:0020037">
    <property type="term" value="F:heme binding"/>
    <property type="evidence" value="ECO:0007669"/>
    <property type="project" value="InterPro"/>
</dbReference>
<dbReference type="PROSITE" id="PS51257">
    <property type="entry name" value="PROKAR_LIPOPROTEIN"/>
    <property type="match status" value="1"/>
</dbReference>
<evidence type="ECO:0000256" key="4">
    <source>
        <dbReference type="ARBA" id="ARBA00022982"/>
    </source>
</evidence>
<feature type="binding site" description="covalent" evidence="6">
    <location>
        <position position="56"/>
    </location>
    <ligand>
        <name>heme c</name>
        <dbReference type="ChEBI" id="CHEBI:61717"/>
    </ligand>
</feature>
<dbReference type="InterPro" id="IPR036909">
    <property type="entry name" value="Cyt_c-like_dom_sf"/>
</dbReference>
<proteinExistence type="predicted"/>
<dbReference type="InterPro" id="IPR012218">
    <property type="entry name" value="Cyt_c_BACSU-c550-type"/>
</dbReference>
<dbReference type="Proteomes" id="UP000030437">
    <property type="component" value="Unassembled WGS sequence"/>
</dbReference>
<keyword evidence="5 7" id="KW-0408">Iron</keyword>
<dbReference type="STRING" id="1220589.CD32_18540"/>
<dbReference type="RefSeq" id="WP_036157391.1">
    <property type="nucleotide sequence ID" value="NZ_AVCX01000002.1"/>
</dbReference>